<organism evidence="3 4">
    <name type="scientific">Diplocarpon coronariae</name>
    <dbReference type="NCBI Taxonomy" id="2795749"/>
    <lineage>
        <taxon>Eukaryota</taxon>
        <taxon>Fungi</taxon>
        <taxon>Dikarya</taxon>
        <taxon>Ascomycota</taxon>
        <taxon>Pezizomycotina</taxon>
        <taxon>Leotiomycetes</taxon>
        <taxon>Helotiales</taxon>
        <taxon>Drepanopezizaceae</taxon>
        <taxon>Diplocarpon</taxon>
    </lineage>
</organism>
<reference evidence="3 4" key="1">
    <citation type="submission" date="2017-04" db="EMBL/GenBank/DDBJ databases">
        <title>Draft genome sequence of Marssonina coronaria NL1: causal agent of apple blotch.</title>
        <authorList>
            <person name="Cheng Q."/>
        </authorList>
    </citation>
    <scope>NUCLEOTIDE SEQUENCE [LARGE SCALE GENOMIC DNA]</scope>
    <source>
        <strain evidence="3 4">NL1</strain>
    </source>
</reference>
<keyword evidence="2" id="KW-0472">Membrane</keyword>
<feature type="compositionally biased region" description="Polar residues" evidence="1">
    <location>
        <begin position="200"/>
        <end position="237"/>
    </location>
</feature>
<name>A0A218Z3R2_9HELO</name>
<dbReference type="STRING" id="503106.A0A218Z3R2"/>
<evidence type="ECO:0000256" key="2">
    <source>
        <dbReference type="SAM" id="Phobius"/>
    </source>
</evidence>
<keyword evidence="2" id="KW-0812">Transmembrane</keyword>
<accession>A0A218Z3R2</accession>
<dbReference type="Proteomes" id="UP000242519">
    <property type="component" value="Unassembled WGS sequence"/>
</dbReference>
<feature type="region of interest" description="Disordered" evidence="1">
    <location>
        <begin position="190"/>
        <end position="237"/>
    </location>
</feature>
<dbReference type="AlphaFoldDB" id="A0A218Z3R2"/>
<dbReference type="OrthoDB" id="3436860at2759"/>
<feature type="transmembrane region" description="Helical" evidence="2">
    <location>
        <begin position="6"/>
        <end position="30"/>
    </location>
</feature>
<keyword evidence="2" id="KW-1133">Transmembrane helix</keyword>
<sequence>MVSQMAWIHIVQIALIQAALGVAAYMQFFLPKPKVQVSGRGTTFVFGVVRLPCALPPAPPVTDREMQGAKSLVFIAYQVLSKKYNKWYSPKANFIINCLEVVFWAAVVFMGIQSNTQSCVGTHCTLSWITIVLGGIISLVTTYAAYVSWFLFQAHKAQKMGLGGKDVEMSPTGYQTASIVSDDFPANKTYPTNNPFPPAANQSSNPYPASQYPASQPGYANNQSAYQTQERYNGSRY</sequence>
<proteinExistence type="predicted"/>
<evidence type="ECO:0000313" key="3">
    <source>
        <dbReference type="EMBL" id="OWP02402.1"/>
    </source>
</evidence>
<feature type="transmembrane region" description="Helical" evidence="2">
    <location>
        <begin position="125"/>
        <end position="152"/>
    </location>
</feature>
<comment type="caution">
    <text evidence="3">The sequence shown here is derived from an EMBL/GenBank/DDBJ whole genome shotgun (WGS) entry which is preliminary data.</text>
</comment>
<dbReference type="InParanoid" id="A0A218Z3R2"/>
<feature type="transmembrane region" description="Helical" evidence="2">
    <location>
        <begin position="92"/>
        <end position="113"/>
    </location>
</feature>
<evidence type="ECO:0000313" key="4">
    <source>
        <dbReference type="Proteomes" id="UP000242519"/>
    </source>
</evidence>
<evidence type="ECO:0000256" key="1">
    <source>
        <dbReference type="SAM" id="MobiDB-lite"/>
    </source>
</evidence>
<protein>
    <recommendedName>
        <fullName evidence="5">MARVEL domain-containing protein</fullName>
    </recommendedName>
</protein>
<gene>
    <name evidence="3" type="ORF">B2J93_3190</name>
</gene>
<evidence type="ECO:0008006" key="5">
    <source>
        <dbReference type="Google" id="ProtNLM"/>
    </source>
</evidence>
<keyword evidence="4" id="KW-1185">Reference proteome</keyword>
<dbReference type="EMBL" id="MZNU01000236">
    <property type="protein sequence ID" value="OWP02402.1"/>
    <property type="molecule type" value="Genomic_DNA"/>
</dbReference>